<evidence type="ECO:0000256" key="6">
    <source>
        <dbReference type="ARBA" id="ARBA00022963"/>
    </source>
</evidence>
<keyword evidence="7" id="KW-0443">Lipid metabolism</keyword>
<comment type="similarity">
    <text evidence="2">Belongs to the 'GDSL' lipolytic enzyme family.</text>
</comment>
<evidence type="ECO:0000256" key="8">
    <source>
        <dbReference type="SAM" id="SignalP"/>
    </source>
</evidence>
<proteinExistence type="inferred from homology"/>
<evidence type="ECO:0000256" key="3">
    <source>
        <dbReference type="ARBA" id="ARBA00022525"/>
    </source>
</evidence>
<dbReference type="GO" id="GO:0016042">
    <property type="term" value="P:lipid catabolic process"/>
    <property type="evidence" value="ECO:0007669"/>
    <property type="project" value="UniProtKB-KW"/>
</dbReference>
<protein>
    <recommendedName>
        <fullName evidence="11">GDSL esterase/lipase</fullName>
    </recommendedName>
</protein>
<dbReference type="InterPro" id="IPR051238">
    <property type="entry name" value="GDSL_esterase/lipase"/>
</dbReference>
<dbReference type="Gene3D" id="3.40.50.1110">
    <property type="entry name" value="SGNH hydrolase"/>
    <property type="match status" value="1"/>
</dbReference>
<name>A0A8K0HEU8_9ROSA</name>
<evidence type="ECO:0000256" key="1">
    <source>
        <dbReference type="ARBA" id="ARBA00004613"/>
    </source>
</evidence>
<reference evidence="9" key="1">
    <citation type="submission" date="2020-03" db="EMBL/GenBank/DDBJ databases">
        <title>A high-quality chromosome-level genome assembly of a woody plant with both climbing and erect habits, Rhamnella rubrinervis.</title>
        <authorList>
            <person name="Lu Z."/>
            <person name="Yang Y."/>
            <person name="Zhu X."/>
            <person name="Sun Y."/>
        </authorList>
    </citation>
    <scope>NUCLEOTIDE SEQUENCE</scope>
    <source>
        <strain evidence="9">BYM</strain>
        <tissue evidence="9">Leaf</tissue>
    </source>
</reference>
<feature type="chain" id="PRO_5035471220" description="GDSL esterase/lipase" evidence="8">
    <location>
        <begin position="25"/>
        <end position="187"/>
    </location>
</feature>
<dbReference type="OrthoDB" id="1600564at2759"/>
<evidence type="ECO:0008006" key="11">
    <source>
        <dbReference type="Google" id="ProtNLM"/>
    </source>
</evidence>
<sequence>MDSQMNIWFCALVSLSVLCYFIFGDSLADAGNNNPLSTFAKANYPPYGIDFPKRTSTGRFCNGRTSADIIGQLLGFTSFIPPFTVASGSSILQGVNYASASAGIRAETGTHLGKNIGLDGQLKNHRAMVSRITALLKTPKAAKAHLSKCIYYVGAGKLIDTSSWTSSTVDSELRFESYGQEKTVAKS</sequence>
<organism evidence="9 10">
    <name type="scientific">Rhamnella rubrinervis</name>
    <dbReference type="NCBI Taxonomy" id="2594499"/>
    <lineage>
        <taxon>Eukaryota</taxon>
        <taxon>Viridiplantae</taxon>
        <taxon>Streptophyta</taxon>
        <taxon>Embryophyta</taxon>
        <taxon>Tracheophyta</taxon>
        <taxon>Spermatophyta</taxon>
        <taxon>Magnoliopsida</taxon>
        <taxon>eudicotyledons</taxon>
        <taxon>Gunneridae</taxon>
        <taxon>Pentapetalae</taxon>
        <taxon>rosids</taxon>
        <taxon>fabids</taxon>
        <taxon>Rosales</taxon>
        <taxon>Rhamnaceae</taxon>
        <taxon>rhamnoid group</taxon>
        <taxon>Rhamneae</taxon>
        <taxon>Rhamnella</taxon>
    </lineage>
</organism>
<evidence type="ECO:0000256" key="7">
    <source>
        <dbReference type="ARBA" id="ARBA00023098"/>
    </source>
</evidence>
<dbReference type="AlphaFoldDB" id="A0A8K0HEU8"/>
<dbReference type="EMBL" id="VOIH02000003">
    <property type="protein sequence ID" value="KAF3451367.1"/>
    <property type="molecule type" value="Genomic_DNA"/>
</dbReference>
<evidence type="ECO:0000256" key="4">
    <source>
        <dbReference type="ARBA" id="ARBA00022729"/>
    </source>
</evidence>
<dbReference type="Proteomes" id="UP000796880">
    <property type="component" value="Unassembled WGS sequence"/>
</dbReference>
<accession>A0A8K0HEU8</accession>
<gene>
    <name evidence="9" type="ORF">FNV43_RR07462</name>
</gene>
<dbReference type="GO" id="GO:0016788">
    <property type="term" value="F:hydrolase activity, acting on ester bonds"/>
    <property type="evidence" value="ECO:0007669"/>
    <property type="project" value="InterPro"/>
</dbReference>
<evidence type="ECO:0000256" key="5">
    <source>
        <dbReference type="ARBA" id="ARBA00022801"/>
    </source>
</evidence>
<evidence type="ECO:0000313" key="10">
    <source>
        <dbReference type="Proteomes" id="UP000796880"/>
    </source>
</evidence>
<comment type="caution">
    <text evidence="9">The sequence shown here is derived from an EMBL/GenBank/DDBJ whole genome shotgun (WGS) entry which is preliminary data.</text>
</comment>
<dbReference type="Pfam" id="PF00657">
    <property type="entry name" value="Lipase_GDSL"/>
    <property type="match status" value="1"/>
</dbReference>
<feature type="signal peptide" evidence="8">
    <location>
        <begin position="1"/>
        <end position="24"/>
    </location>
</feature>
<dbReference type="PANTHER" id="PTHR45650:SF75">
    <property type="entry name" value="GDSL-LIKE LIPASE_ACYLHYDROLASE"/>
    <property type="match status" value="1"/>
</dbReference>
<keyword evidence="10" id="KW-1185">Reference proteome</keyword>
<comment type="subcellular location">
    <subcellularLocation>
        <location evidence="1">Secreted</location>
    </subcellularLocation>
</comment>
<dbReference type="GO" id="GO:0005576">
    <property type="term" value="C:extracellular region"/>
    <property type="evidence" value="ECO:0007669"/>
    <property type="project" value="UniProtKB-SubCell"/>
</dbReference>
<keyword evidence="4 8" id="KW-0732">Signal</keyword>
<dbReference type="PANTHER" id="PTHR45650">
    <property type="entry name" value="GDSL-LIKE LIPASE/ACYLHYDROLASE-RELATED"/>
    <property type="match status" value="1"/>
</dbReference>
<evidence type="ECO:0000256" key="2">
    <source>
        <dbReference type="ARBA" id="ARBA00008668"/>
    </source>
</evidence>
<dbReference type="InterPro" id="IPR036514">
    <property type="entry name" value="SGNH_hydro_sf"/>
</dbReference>
<dbReference type="InterPro" id="IPR001087">
    <property type="entry name" value="GDSL"/>
</dbReference>
<keyword evidence="5" id="KW-0378">Hydrolase</keyword>
<keyword evidence="3" id="KW-0964">Secreted</keyword>
<evidence type="ECO:0000313" key="9">
    <source>
        <dbReference type="EMBL" id="KAF3451367.1"/>
    </source>
</evidence>
<keyword evidence="6" id="KW-0442">Lipid degradation</keyword>